<gene>
    <name evidence="2" type="ORF">EJA03_08200</name>
    <name evidence="1" type="ORF">F0225_04335</name>
</gene>
<proteinExistence type="predicted"/>
<accession>A0A3R9F8Y1</accession>
<evidence type="ECO:0000313" key="3">
    <source>
        <dbReference type="Proteomes" id="UP000269041"/>
    </source>
</evidence>
<dbReference type="EMBL" id="RSFA01000028">
    <property type="protein sequence ID" value="RSD31561.1"/>
    <property type="molecule type" value="Genomic_DNA"/>
</dbReference>
<protein>
    <submittedName>
        <fullName evidence="2">Uncharacterized protein</fullName>
    </submittedName>
</protein>
<name>A0A3R9F8Y1_9VIBR</name>
<organism evidence="2 3">
    <name type="scientific">Vibrio pectenicida</name>
    <dbReference type="NCBI Taxonomy" id="62763"/>
    <lineage>
        <taxon>Bacteria</taxon>
        <taxon>Pseudomonadati</taxon>
        <taxon>Pseudomonadota</taxon>
        <taxon>Gammaproteobacteria</taxon>
        <taxon>Vibrionales</taxon>
        <taxon>Vibrionaceae</taxon>
        <taxon>Vibrio</taxon>
    </lineage>
</organism>
<sequence length="76" mass="8572">MRVLVFLCLMGGDYLYLGVATFCQSSAILIKDLSAVADTGFKMADYKVNLEFIGARRRHCLGKTDKHIIEVKECRQ</sequence>
<evidence type="ECO:0000313" key="1">
    <source>
        <dbReference type="EMBL" id="NOH70572.1"/>
    </source>
</evidence>
<reference evidence="1 4" key="2">
    <citation type="submission" date="2019-09" db="EMBL/GenBank/DDBJ databases">
        <title>Draft genome sequencing and comparative genomics of hatchery-associated Vibrios.</title>
        <authorList>
            <person name="Kehlet-Delgado H."/>
            <person name="Mueller R.S."/>
        </authorList>
    </citation>
    <scope>NUCLEOTIDE SEQUENCE [LARGE SCALE GENOMIC DNA]</scope>
    <source>
        <strain evidence="1 4">99-46-Y</strain>
    </source>
</reference>
<dbReference type="EMBL" id="VTXC01000008">
    <property type="protein sequence ID" value="NOH70572.1"/>
    <property type="molecule type" value="Genomic_DNA"/>
</dbReference>
<dbReference type="Proteomes" id="UP000565719">
    <property type="component" value="Unassembled WGS sequence"/>
</dbReference>
<evidence type="ECO:0000313" key="2">
    <source>
        <dbReference type="EMBL" id="RSD31561.1"/>
    </source>
</evidence>
<reference evidence="2 3" key="1">
    <citation type="submission" date="2018-12" db="EMBL/GenBank/DDBJ databases">
        <title>Genomic taxonomy of the Vibrionaceae family.</title>
        <authorList>
            <person name="Gomez-Gil B."/>
            <person name="Enciso-Ibarra K."/>
        </authorList>
    </citation>
    <scope>NUCLEOTIDE SEQUENCE [LARGE SCALE GENOMIC DNA]</scope>
    <source>
        <strain evidence="2 3">CAIM 594</strain>
    </source>
</reference>
<comment type="caution">
    <text evidence="2">The sequence shown here is derived from an EMBL/GenBank/DDBJ whole genome shotgun (WGS) entry which is preliminary data.</text>
</comment>
<keyword evidence="3" id="KW-1185">Reference proteome</keyword>
<dbReference type="RefSeq" id="WP_125320750.1">
    <property type="nucleotide sequence ID" value="NZ_AP024889.1"/>
</dbReference>
<evidence type="ECO:0000313" key="4">
    <source>
        <dbReference type="Proteomes" id="UP000565719"/>
    </source>
</evidence>
<dbReference type="AlphaFoldDB" id="A0A3R9F8Y1"/>
<dbReference type="Proteomes" id="UP000269041">
    <property type="component" value="Unassembled WGS sequence"/>
</dbReference>